<dbReference type="Pfam" id="PF00501">
    <property type="entry name" value="AMP-binding"/>
    <property type="match status" value="1"/>
</dbReference>
<organism evidence="5 6">
    <name type="scientific">Circinella minor</name>
    <dbReference type="NCBI Taxonomy" id="1195481"/>
    <lineage>
        <taxon>Eukaryota</taxon>
        <taxon>Fungi</taxon>
        <taxon>Fungi incertae sedis</taxon>
        <taxon>Mucoromycota</taxon>
        <taxon>Mucoromycotina</taxon>
        <taxon>Mucoromycetes</taxon>
        <taxon>Mucorales</taxon>
        <taxon>Lichtheimiaceae</taxon>
        <taxon>Circinella</taxon>
    </lineage>
</organism>
<evidence type="ECO:0000313" key="6">
    <source>
        <dbReference type="Proteomes" id="UP000646827"/>
    </source>
</evidence>
<dbReference type="CDD" id="cd05911">
    <property type="entry name" value="Firefly_Luc_like"/>
    <property type="match status" value="1"/>
</dbReference>
<dbReference type="Gene3D" id="3.40.50.12780">
    <property type="entry name" value="N-terminal domain of ligase-like"/>
    <property type="match status" value="1"/>
</dbReference>
<dbReference type="EMBL" id="JAEPRB010000076">
    <property type="protein sequence ID" value="KAG2222714.1"/>
    <property type="molecule type" value="Genomic_DNA"/>
</dbReference>
<evidence type="ECO:0000259" key="3">
    <source>
        <dbReference type="Pfam" id="PF00501"/>
    </source>
</evidence>
<evidence type="ECO:0000313" key="5">
    <source>
        <dbReference type="EMBL" id="KAG2222714.1"/>
    </source>
</evidence>
<comment type="caution">
    <text evidence="5">The sequence shown here is derived from an EMBL/GenBank/DDBJ whole genome shotgun (WGS) entry which is preliminary data.</text>
</comment>
<dbReference type="PANTHER" id="PTHR24096">
    <property type="entry name" value="LONG-CHAIN-FATTY-ACID--COA LIGASE"/>
    <property type="match status" value="1"/>
</dbReference>
<dbReference type="AlphaFoldDB" id="A0A8H7VPY0"/>
<protein>
    <recommendedName>
        <fullName evidence="7">4-coumarate-CoA ligase</fullName>
    </recommendedName>
</protein>
<dbReference type="PROSITE" id="PS00455">
    <property type="entry name" value="AMP_BINDING"/>
    <property type="match status" value="1"/>
</dbReference>
<dbReference type="OrthoDB" id="1898221at2759"/>
<proteinExistence type="inferred from homology"/>
<feature type="domain" description="AMP-dependent synthetase/ligase" evidence="3">
    <location>
        <begin position="28"/>
        <end position="394"/>
    </location>
</feature>
<dbReference type="Gene3D" id="3.30.300.30">
    <property type="match status" value="1"/>
</dbReference>
<dbReference type="FunFam" id="3.40.50.12780:FF:000003">
    <property type="entry name" value="Long-chain-fatty-acid--CoA ligase FadD"/>
    <property type="match status" value="1"/>
</dbReference>
<evidence type="ECO:0000259" key="4">
    <source>
        <dbReference type="Pfam" id="PF13193"/>
    </source>
</evidence>
<dbReference type="InterPro" id="IPR045851">
    <property type="entry name" value="AMP-bd_C_sf"/>
</dbReference>
<evidence type="ECO:0008006" key="7">
    <source>
        <dbReference type="Google" id="ProtNLM"/>
    </source>
</evidence>
<dbReference type="Proteomes" id="UP000646827">
    <property type="component" value="Unassembled WGS sequence"/>
</dbReference>
<dbReference type="InterPro" id="IPR000873">
    <property type="entry name" value="AMP-dep_synth/lig_dom"/>
</dbReference>
<sequence length="548" mass="60697">MTIFTSKYPSIPTPHTGIIQTLFETKVQNENPDRVCYIDVLTGRELTFRQLKDMVYRFAAGLQDVCGFKKGDVLALYAPNLVDYAVPVFGTLAAGGVVSPANPAYTKEELVHQLEETKAKVLIAHASNIDTAFAAADSVGLSRSNIFVFGDHSVHGVQPYVNVLLGNRYVQLIDFESPEQVRETLAFLCFSSGTTGKSKGVMTTHGNMVSNIWQYSSVEKYIYESKDARTLAVLPFFHIYGLTVVLHTPFYLQRPVYILPRFDLDDFCKAIQKHKITFCCLVPPILLLLAKSPAIDKYDLSSLKTIVSGAAPLDASLAAEVQKRHHMLVKQAYGLTETTPVVCIQPNHDIVPGSSGILVPDQLAKIVDENGKALGIGERGELWLKGPNIMKGYLNRPQETADCLDDEGYFHTGDVAIVDANGHIFIVDRIKELIKYKGFQVAPAELEGILLKHPSVADCAVIGVYDHSQVTEIPRAYIVTKPGVEQNEKTVEELKTFVAEKVITYKRIQSLVFRDQIPKSATGKILRNILRKEVKEEEEAAAKRSSKL</sequence>
<accession>A0A8H7VPY0</accession>
<keyword evidence="6" id="KW-1185">Reference proteome</keyword>
<name>A0A8H7VPY0_9FUNG</name>
<dbReference type="SUPFAM" id="SSF56801">
    <property type="entry name" value="Acetyl-CoA synthetase-like"/>
    <property type="match status" value="1"/>
</dbReference>
<keyword evidence="2" id="KW-0436">Ligase</keyword>
<dbReference type="GO" id="GO:0016405">
    <property type="term" value="F:CoA-ligase activity"/>
    <property type="evidence" value="ECO:0007669"/>
    <property type="project" value="TreeGrafter"/>
</dbReference>
<dbReference type="InterPro" id="IPR025110">
    <property type="entry name" value="AMP-bd_C"/>
</dbReference>
<feature type="domain" description="AMP-binding enzyme C-terminal" evidence="4">
    <location>
        <begin position="445"/>
        <end position="524"/>
    </location>
</feature>
<dbReference type="InterPro" id="IPR042099">
    <property type="entry name" value="ANL_N_sf"/>
</dbReference>
<evidence type="ECO:0000256" key="1">
    <source>
        <dbReference type="ARBA" id="ARBA00006432"/>
    </source>
</evidence>
<gene>
    <name evidence="5" type="ORF">INT45_011202</name>
</gene>
<dbReference type="InterPro" id="IPR020845">
    <property type="entry name" value="AMP-binding_CS"/>
</dbReference>
<evidence type="ECO:0000256" key="2">
    <source>
        <dbReference type="ARBA" id="ARBA00022598"/>
    </source>
</evidence>
<reference evidence="5 6" key="1">
    <citation type="submission" date="2020-12" db="EMBL/GenBank/DDBJ databases">
        <title>Metabolic potential, ecology and presence of endohyphal bacteria is reflected in genomic diversity of Mucoromycotina.</title>
        <authorList>
            <person name="Muszewska A."/>
            <person name="Okrasinska A."/>
            <person name="Steczkiewicz K."/>
            <person name="Drgas O."/>
            <person name="Orlowska M."/>
            <person name="Perlinska-Lenart U."/>
            <person name="Aleksandrzak-Piekarczyk T."/>
            <person name="Szatraj K."/>
            <person name="Zielenkiewicz U."/>
            <person name="Pilsyk S."/>
            <person name="Malc E."/>
            <person name="Mieczkowski P."/>
            <person name="Kruszewska J.S."/>
            <person name="Biernat P."/>
            <person name="Pawlowska J."/>
        </authorList>
    </citation>
    <scope>NUCLEOTIDE SEQUENCE [LARGE SCALE GENOMIC DNA]</scope>
    <source>
        <strain evidence="5 6">CBS 142.35</strain>
    </source>
</reference>
<dbReference type="PANTHER" id="PTHR24096:SF149">
    <property type="entry name" value="AMP-BINDING DOMAIN-CONTAINING PROTEIN-RELATED"/>
    <property type="match status" value="1"/>
</dbReference>
<dbReference type="Pfam" id="PF13193">
    <property type="entry name" value="AMP-binding_C"/>
    <property type="match status" value="1"/>
</dbReference>
<comment type="similarity">
    <text evidence="1">Belongs to the ATP-dependent AMP-binding enzyme family.</text>
</comment>